<dbReference type="PANTHER" id="PTHR46401:SF9">
    <property type="entry name" value="MANNOSYLTRANSFERASE A"/>
    <property type="match status" value="1"/>
</dbReference>
<dbReference type="AlphaFoldDB" id="A0A9Q9SKB2"/>
<comment type="caution">
    <text evidence="2">The sequence shown here is derived from an EMBL/GenBank/DDBJ whole genome shotgun (WGS) entry which is preliminary data.</text>
</comment>
<gene>
    <name evidence="2" type="ORF">BAR24066_04004</name>
</gene>
<dbReference type="SUPFAM" id="SSF53756">
    <property type="entry name" value="UDP-Glycosyltransferase/glycogen phosphorylase"/>
    <property type="match status" value="1"/>
</dbReference>
<organism evidence="2 3">
    <name type="scientific">Burkholderia arboris</name>
    <dbReference type="NCBI Taxonomy" id="488730"/>
    <lineage>
        <taxon>Bacteria</taxon>
        <taxon>Pseudomonadati</taxon>
        <taxon>Pseudomonadota</taxon>
        <taxon>Betaproteobacteria</taxon>
        <taxon>Burkholderiales</taxon>
        <taxon>Burkholderiaceae</taxon>
        <taxon>Burkholderia</taxon>
        <taxon>Burkholderia cepacia complex</taxon>
    </lineage>
</organism>
<evidence type="ECO:0000313" key="3">
    <source>
        <dbReference type="Proteomes" id="UP000494172"/>
    </source>
</evidence>
<dbReference type="InterPro" id="IPR001296">
    <property type="entry name" value="Glyco_trans_1"/>
</dbReference>
<sequence length="427" mass="47153">MPLTRFNRAALAHCAATHWHAPLTRYARHAADRLRTSTQSAPASREHQLLIDVSIIAQHDAGTGIQRVVRSLALQLIASPPPGFVVRLVRANRRDRYRYADIYTAKLAGTPPPASDAPVHANPGDVFLGLDLTSRIAPKRQRDFLQWKQQGVLLAFVVYDLLPIQHPEWFTPRSARSFKQWLSTIAIHADALYCISRSVAVEAQAFLDTYFGIAEHEVPAGWFHLGADFQPHPANATGTMPRKPRMTGRGHTVLMVGTIEPRKGHRQVLDAFEALWNDGVDATLVIVGNAGWAVQELTMRLDGHAERGKRLNWLQDIDDAALADLYARADGLLFASEGEGFGLPIVEAAQHGLPLLLRDLPVFREVAGEHATYFSASDGTGLATSLHTWLRAIDDDIAPDSRAIRPITWQESAAQIKTLLSDLSESR</sequence>
<protein>
    <submittedName>
        <fullName evidence="2">Glycosyltransferase</fullName>
    </submittedName>
</protein>
<feature type="domain" description="Glycosyl transferase family 1" evidence="1">
    <location>
        <begin position="249"/>
        <end position="372"/>
    </location>
</feature>
<name>A0A9Q9SKB2_9BURK</name>
<dbReference type="CDD" id="cd03809">
    <property type="entry name" value="GT4_MtfB-like"/>
    <property type="match status" value="1"/>
</dbReference>
<dbReference type="Gene3D" id="3.40.50.2000">
    <property type="entry name" value="Glycogen Phosphorylase B"/>
    <property type="match status" value="1"/>
</dbReference>
<dbReference type="Proteomes" id="UP000494172">
    <property type="component" value="Unassembled WGS sequence"/>
</dbReference>
<evidence type="ECO:0000313" key="2">
    <source>
        <dbReference type="EMBL" id="VWB84751.1"/>
    </source>
</evidence>
<evidence type="ECO:0000259" key="1">
    <source>
        <dbReference type="Pfam" id="PF00534"/>
    </source>
</evidence>
<dbReference type="Pfam" id="PF00534">
    <property type="entry name" value="Glycos_transf_1"/>
    <property type="match status" value="1"/>
</dbReference>
<accession>A0A9Q9SKB2</accession>
<dbReference type="GO" id="GO:0016757">
    <property type="term" value="F:glycosyltransferase activity"/>
    <property type="evidence" value="ECO:0007669"/>
    <property type="project" value="InterPro"/>
</dbReference>
<dbReference type="PANTHER" id="PTHR46401">
    <property type="entry name" value="GLYCOSYLTRANSFERASE WBBK-RELATED"/>
    <property type="match status" value="1"/>
</dbReference>
<reference evidence="2 3" key="1">
    <citation type="submission" date="2019-09" db="EMBL/GenBank/DDBJ databases">
        <authorList>
            <person name="Depoorter E."/>
        </authorList>
    </citation>
    <scope>NUCLEOTIDE SEQUENCE [LARGE SCALE GENOMIC DNA]</scope>
    <source>
        <strain evidence="2">LMG 24066</strain>
    </source>
</reference>
<dbReference type="EMBL" id="CABVPX010000016">
    <property type="protein sequence ID" value="VWB84751.1"/>
    <property type="molecule type" value="Genomic_DNA"/>
</dbReference>
<proteinExistence type="predicted"/>